<dbReference type="EMBL" id="JARBJD010000226">
    <property type="protein sequence ID" value="KAK2946518.1"/>
    <property type="molecule type" value="Genomic_DNA"/>
</dbReference>
<proteinExistence type="predicted"/>
<gene>
    <name evidence="1" type="ORF">BLNAU_18560</name>
</gene>
<sequence>MEFVHTLPILFNIPSTLTFTLFDQIIKLCLTPLFDAQQVFSKVWTNTAMIVVIDDSLRMEGIEDILEEPLKPNVKWDCRRVVSDNLRPPRLHTLCLELRRLLFCRALLFLVHDTLFFRPNPFDAPNTWRWGWSNCGAAGAFVSVTAVVLCHLTS</sequence>
<name>A0ABQ9X4L1_9EUKA</name>
<comment type="caution">
    <text evidence="1">The sequence shown here is derived from an EMBL/GenBank/DDBJ whole genome shotgun (WGS) entry which is preliminary data.</text>
</comment>
<accession>A0ABQ9X4L1</accession>
<evidence type="ECO:0000313" key="2">
    <source>
        <dbReference type="Proteomes" id="UP001281761"/>
    </source>
</evidence>
<reference evidence="1 2" key="1">
    <citation type="journal article" date="2022" name="bioRxiv">
        <title>Genomics of Preaxostyla Flagellates Illuminates Evolutionary Transitions and the Path Towards Mitochondrial Loss.</title>
        <authorList>
            <person name="Novak L.V.F."/>
            <person name="Treitli S.C."/>
            <person name="Pyrih J."/>
            <person name="Halakuc P."/>
            <person name="Pipaliya S.V."/>
            <person name="Vacek V."/>
            <person name="Brzon O."/>
            <person name="Soukal P."/>
            <person name="Eme L."/>
            <person name="Dacks J.B."/>
            <person name="Karnkowska A."/>
            <person name="Elias M."/>
            <person name="Hampl V."/>
        </authorList>
    </citation>
    <scope>NUCLEOTIDE SEQUENCE [LARGE SCALE GENOMIC DNA]</scope>
    <source>
        <strain evidence="1">NAU3</strain>
        <tissue evidence="1">Gut</tissue>
    </source>
</reference>
<evidence type="ECO:0000313" key="1">
    <source>
        <dbReference type="EMBL" id="KAK2946518.1"/>
    </source>
</evidence>
<keyword evidence="2" id="KW-1185">Reference proteome</keyword>
<dbReference type="Proteomes" id="UP001281761">
    <property type="component" value="Unassembled WGS sequence"/>
</dbReference>
<organism evidence="1 2">
    <name type="scientific">Blattamonas nauphoetae</name>
    <dbReference type="NCBI Taxonomy" id="2049346"/>
    <lineage>
        <taxon>Eukaryota</taxon>
        <taxon>Metamonada</taxon>
        <taxon>Preaxostyla</taxon>
        <taxon>Oxymonadida</taxon>
        <taxon>Blattamonas</taxon>
    </lineage>
</organism>
<protein>
    <submittedName>
        <fullName evidence="1">Uncharacterized protein</fullName>
    </submittedName>
</protein>